<dbReference type="SMART" id="SM00233">
    <property type="entry name" value="PH"/>
    <property type="match status" value="1"/>
</dbReference>
<organism evidence="8 9">
    <name type="scientific">Stentor coeruleus</name>
    <dbReference type="NCBI Taxonomy" id="5963"/>
    <lineage>
        <taxon>Eukaryota</taxon>
        <taxon>Sar</taxon>
        <taxon>Alveolata</taxon>
        <taxon>Ciliophora</taxon>
        <taxon>Postciliodesmatophora</taxon>
        <taxon>Heterotrichea</taxon>
        <taxon>Heterotrichida</taxon>
        <taxon>Stentoridae</taxon>
        <taxon>Stentor</taxon>
    </lineage>
</organism>
<dbReference type="InterPro" id="IPR037239">
    <property type="entry name" value="OSBP_sf"/>
</dbReference>
<dbReference type="Gene3D" id="2.30.29.30">
    <property type="entry name" value="Pleckstrin-homology domain (PH domain)/Phosphotyrosine-binding domain (PTB)"/>
    <property type="match status" value="1"/>
</dbReference>
<dbReference type="GO" id="GO:0120009">
    <property type="term" value="P:intermembrane lipid transfer"/>
    <property type="evidence" value="ECO:0007669"/>
    <property type="project" value="UniProtKB-ARBA"/>
</dbReference>
<dbReference type="Proteomes" id="UP000187209">
    <property type="component" value="Unassembled WGS sequence"/>
</dbReference>
<comment type="similarity">
    <text evidence="1 6">Belongs to the OSBP family.</text>
</comment>
<dbReference type="Pfam" id="PF01237">
    <property type="entry name" value="Oxysterol_BP"/>
    <property type="match status" value="1"/>
</dbReference>
<proteinExistence type="inferred from homology"/>
<evidence type="ECO:0000256" key="1">
    <source>
        <dbReference type="ARBA" id="ARBA00008842"/>
    </source>
</evidence>
<sequence length="572" mass="66886">MEGELKKWTNYVTRWKKRYFELRNGILQYSKTKDGKRKGTIYMSTTEIKIGKNKCRIYLDTGTSKIDLKAANQKEASKWFTAMLQEKEAMQNRVSQLEFPRERIESVPELIEAVNYTKRLWTIHKVMEEKFASIPLGIRSQIQEFMDCASEFKNLALDALNILEEERKKNNEDESEDEFQDAKSHATEFFEETKGQELEIPYRSKLPVSRNPNQKINIWKVIKDTVGKDLSKIAVPVYFNEPLSFLQRFTEDLSYFSILVKAAAQEDPYLRHALVACFTVSGYTDSYKRTMKPFNPLLGETFELEKDGFRAISEQVCHHPPISAIHCDHPDFTFYASSKVITSFKGTYMKCKPTGKFHLILNKFGDHFVWEKPYTNVNNIILGSINVDHHGTMEVKNITTEDVANITLKKKGWFNKDIHVVTGNVMDSSGVIKYTIEGHWSSNLKVINEETKEEIIAYTSNKPLPDYEYSYFFSEFAMQLNLPPEFFPNLPRTDSRFRPDQRALENADLELATYEKHRVEEKQRSVKKIREEKGEEWKPMWFYVNDEGDWVYKGGYWQAKQYGNFESIPDIF</sequence>
<evidence type="ECO:0000256" key="6">
    <source>
        <dbReference type="RuleBase" id="RU003844"/>
    </source>
</evidence>
<dbReference type="GO" id="GO:0032934">
    <property type="term" value="F:sterol binding"/>
    <property type="evidence" value="ECO:0007669"/>
    <property type="project" value="TreeGrafter"/>
</dbReference>
<keyword evidence="9" id="KW-1185">Reference proteome</keyword>
<reference evidence="8 9" key="1">
    <citation type="submission" date="2016-11" db="EMBL/GenBank/DDBJ databases">
        <title>The macronuclear genome of Stentor coeruleus: a giant cell with tiny introns.</title>
        <authorList>
            <person name="Slabodnick M."/>
            <person name="Ruby J.G."/>
            <person name="Reiff S.B."/>
            <person name="Swart E.C."/>
            <person name="Gosai S."/>
            <person name="Prabakaran S."/>
            <person name="Witkowska E."/>
            <person name="Larue G.E."/>
            <person name="Fisher S."/>
            <person name="Freeman R.M."/>
            <person name="Gunawardena J."/>
            <person name="Chu W."/>
            <person name="Stover N.A."/>
            <person name="Gregory B.D."/>
            <person name="Nowacki M."/>
            <person name="Derisi J."/>
            <person name="Roy S.W."/>
            <person name="Marshall W.F."/>
            <person name="Sood P."/>
        </authorList>
    </citation>
    <scope>NUCLEOTIDE SEQUENCE [LARGE SCALE GENOMIC DNA]</scope>
    <source>
        <strain evidence="8">WM001</strain>
    </source>
</reference>
<comment type="caution">
    <text evidence="8">The sequence shown here is derived from an EMBL/GenBank/DDBJ whole genome shotgun (WGS) entry which is preliminary data.</text>
</comment>
<evidence type="ECO:0000313" key="8">
    <source>
        <dbReference type="EMBL" id="OMJ72892.1"/>
    </source>
</evidence>
<dbReference type="GO" id="GO:0005829">
    <property type="term" value="C:cytosol"/>
    <property type="evidence" value="ECO:0007669"/>
    <property type="project" value="TreeGrafter"/>
</dbReference>
<evidence type="ECO:0000313" key="9">
    <source>
        <dbReference type="Proteomes" id="UP000187209"/>
    </source>
</evidence>
<dbReference type="InterPro" id="IPR011993">
    <property type="entry name" value="PH-like_dom_sf"/>
</dbReference>
<dbReference type="InterPro" id="IPR000648">
    <property type="entry name" value="Oxysterol-bd"/>
</dbReference>
<dbReference type="SUPFAM" id="SSF144000">
    <property type="entry name" value="Oxysterol-binding protein-like"/>
    <property type="match status" value="1"/>
</dbReference>
<dbReference type="InterPro" id="IPR001849">
    <property type="entry name" value="PH_domain"/>
</dbReference>
<dbReference type="PANTHER" id="PTHR10972:SF205">
    <property type="entry name" value="OXYSTEROL-BINDING PROTEIN 1"/>
    <property type="match status" value="1"/>
</dbReference>
<keyword evidence="2" id="KW-0813">Transport</keyword>
<feature type="domain" description="PH" evidence="7">
    <location>
        <begin position="1"/>
        <end position="88"/>
    </location>
</feature>
<dbReference type="GO" id="GO:0016020">
    <property type="term" value="C:membrane"/>
    <property type="evidence" value="ECO:0007669"/>
    <property type="project" value="TreeGrafter"/>
</dbReference>
<keyword evidence="4" id="KW-0445">Lipid transport</keyword>
<accession>A0A1R2B7Z9</accession>
<dbReference type="EMBL" id="MPUH01000865">
    <property type="protein sequence ID" value="OMJ72892.1"/>
    <property type="molecule type" value="Genomic_DNA"/>
</dbReference>
<dbReference type="AlphaFoldDB" id="A0A1R2B7Z9"/>
<dbReference type="OrthoDB" id="309527at2759"/>
<evidence type="ECO:0000256" key="3">
    <source>
        <dbReference type="ARBA" id="ARBA00022553"/>
    </source>
</evidence>
<dbReference type="InterPro" id="IPR018494">
    <property type="entry name" value="Oxysterol-bd_CS"/>
</dbReference>
<dbReference type="Gene3D" id="3.30.70.3490">
    <property type="match status" value="1"/>
</dbReference>
<evidence type="ECO:0000256" key="5">
    <source>
        <dbReference type="ARBA" id="ARBA00023121"/>
    </source>
</evidence>
<dbReference type="FunFam" id="2.40.160.120:FF:000001">
    <property type="entry name" value="Oxysterol-binding protein"/>
    <property type="match status" value="1"/>
</dbReference>
<keyword evidence="5" id="KW-0446">Lipid-binding</keyword>
<dbReference type="PROSITE" id="PS50003">
    <property type="entry name" value="PH_DOMAIN"/>
    <property type="match status" value="1"/>
</dbReference>
<evidence type="ECO:0000256" key="2">
    <source>
        <dbReference type="ARBA" id="ARBA00022448"/>
    </source>
</evidence>
<dbReference type="PANTHER" id="PTHR10972">
    <property type="entry name" value="OXYSTEROL-BINDING PROTEIN-RELATED"/>
    <property type="match status" value="1"/>
</dbReference>
<name>A0A1R2B7Z9_9CILI</name>
<evidence type="ECO:0000256" key="4">
    <source>
        <dbReference type="ARBA" id="ARBA00023055"/>
    </source>
</evidence>
<dbReference type="Pfam" id="PF00169">
    <property type="entry name" value="PH"/>
    <property type="match status" value="1"/>
</dbReference>
<dbReference type="SUPFAM" id="SSF50729">
    <property type="entry name" value="PH domain-like"/>
    <property type="match status" value="1"/>
</dbReference>
<protein>
    <recommendedName>
        <fullName evidence="7">PH domain-containing protein</fullName>
    </recommendedName>
</protein>
<dbReference type="PROSITE" id="PS01013">
    <property type="entry name" value="OSBP"/>
    <property type="match status" value="1"/>
</dbReference>
<dbReference type="Gene3D" id="2.40.160.120">
    <property type="match status" value="1"/>
</dbReference>
<keyword evidence="3" id="KW-0597">Phosphoprotein</keyword>
<gene>
    <name evidence="8" type="ORF">SteCoe_28556</name>
</gene>
<evidence type="ECO:0000259" key="7">
    <source>
        <dbReference type="PROSITE" id="PS50003"/>
    </source>
</evidence>